<dbReference type="InterPro" id="IPR011856">
    <property type="entry name" value="tRNA_endonuc-like_dom_sf"/>
</dbReference>
<dbReference type="GO" id="GO:0004519">
    <property type="term" value="F:endonuclease activity"/>
    <property type="evidence" value="ECO:0007669"/>
    <property type="project" value="UniProtKB-KW"/>
</dbReference>
<dbReference type="RefSeq" id="WP_092875344.1">
    <property type="nucleotide sequence ID" value="NZ_FOVC01000002.1"/>
</dbReference>
<keyword evidence="3" id="KW-0378">Hydrolase</keyword>
<dbReference type="SUPFAM" id="SSF52980">
    <property type="entry name" value="Restriction endonuclease-like"/>
    <property type="match status" value="1"/>
</dbReference>
<evidence type="ECO:0000256" key="2">
    <source>
        <dbReference type="HAMAP-Rule" id="MF_00048"/>
    </source>
</evidence>
<sequence>MESVPSGENRSGQLSRQQRGQQCEQQARRWLEQAGLRFIAANVRFRGGELDLIMRDEDTLVFVEVRYRRNDYFGGAAASVTRSKQRKLQHAAACWLADSGARFKNAPCRFDVVAVTGSQTQWLRNAFYADE</sequence>
<evidence type="ECO:0000313" key="3">
    <source>
        <dbReference type="EMBL" id="SFN04733.1"/>
    </source>
</evidence>
<dbReference type="AlphaFoldDB" id="A0A1I4VU72"/>
<dbReference type="EMBL" id="FOVC01000002">
    <property type="protein sequence ID" value="SFN04733.1"/>
    <property type="molecule type" value="Genomic_DNA"/>
</dbReference>
<dbReference type="OrthoDB" id="9794876at2"/>
<keyword evidence="4" id="KW-1185">Reference proteome</keyword>
<dbReference type="PANTHER" id="PTHR34039">
    <property type="entry name" value="UPF0102 PROTEIN YRAN"/>
    <property type="match status" value="1"/>
</dbReference>
<dbReference type="PANTHER" id="PTHR34039:SF1">
    <property type="entry name" value="UPF0102 PROTEIN YRAN"/>
    <property type="match status" value="1"/>
</dbReference>
<keyword evidence="3" id="KW-0540">Nuclease</keyword>
<proteinExistence type="inferred from homology"/>
<dbReference type="InterPro" id="IPR011335">
    <property type="entry name" value="Restrct_endonuc-II-like"/>
</dbReference>
<dbReference type="STRING" id="1367852.SAMN05216516_10280"/>
<dbReference type="NCBIfam" id="TIGR00252">
    <property type="entry name" value="YraN family protein"/>
    <property type="match status" value="1"/>
</dbReference>
<gene>
    <name evidence="3" type="ORF">SAMN05216516_10280</name>
</gene>
<evidence type="ECO:0000256" key="1">
    <source>
        <dbReference type="ARBA" id="ARBA00006738"/>
    </source>
</evidence>
<reference evidence="4" key="1">
    <citation type="submission" date="2016-10" db="EMBL/GenBank/DDBJ databases">
        <authorList>
            <person name="Varghese N."/>
            <person name="Submissions S."/>
        </authorList>
    </citation>
    <scope>NUCLEOTIDE SEQUENCE [LARGE SCALE GENOMIC DNA]</scope>
    <source>
        <strain evidence="4">N6PO6</strain>
    </source>
</reference>
<dbReference type="NCBIfam" id="NF009150">
    <property type="entry name" value="PRK12497.1-3"/>
    <property type="match status" value="1"/>
</dbReference>
<dbReference type="Pfam" id="PF02021">
    <property type="entry name" value="UPF0102"/>
    <property type="match status" value="1"/>
</dbReference>
<dbReference type="HAMAP" id="MF_00048">
    <property type="entry name" value="UPF0102"/>
    <property type="match status" value="1"/>
</dbReference>
<dbReference type="Proteomes" id="UP000242222">
    <property type="component" value="Unassembled WGS sequence"/>
</dbReference>
<dbReference type="Gene3D" id="3.40.1350.10">
    <property type="match status" value="1"/>
</dbReference>
<dbReference type="CDD" id="cd20736">
    <property type="entry name" value="PoNe_Nuclease"/>
    <property type="match status" value="1"/>
</dbReference>
<keyword evidence="3" id="KW-0255">Endonuclease</keyword>
<evidence type="ECO:0000313" key="4">
    <source>
        <dbReference type="Proteomes" id="UP000242222"/>
    </source>
</evidence>
<organism evidence="3 4">
    <name type="scientific">Izhakiella capsodis</name>
    <dbReference type="NCBI Taxonomy" id="1367852"/>
    <lineage>
        <taxon>Bacteria</taxon>
        <taxon>Pseudomonadati</taxon>
        <taxon>Pseudomonadota</taxon>
        <taxon>Gammaproteobacteria</taxon>
        <taxon>Enterobacterales</taxon>
        <taxon>Erwiniaceae</taxon>
        <taxon>Izhakiella</taxon>
    </lineage>
</organism>
<dbReference type="InterPro" id="IPR003509">
    <property type="entry name" value="UPF0102_YraN-like"/>
</dbReference>
<comment type="similarity">
    <text evidence="1 2">Belongs to the UPF0102 family.</text>
</comment>
<dbReference type="GO" id="GO:0003676">
    <property type="term" value="F:nucleic acid binding"/>
    <property type="evidence" value="ECO:0007669"/>
    <property type="project" value="InterPro"/>
</dbReference>
<name>A0A1I4VU72_9GAMM</name>
<accession>A0A1I4VU72</accession>
<protein>
    <recommendedName>
        <fullName evidence="2">UPF0102 protein SAMN05216516_10280</fullName>
    </recommendedName>
</protein>